<evidence type="ECO:0008006" key="4">
    <source>
        <dbReference type="Google" id="ProtNLM"/>
    </source>
</evidence>
<dbReference type="AlphaFoldDB" id="A0A1Q9LN54"/>
<proteinExistence type="predicted"/>
<evidence type="ECO:0000313" key="3">
    <source>
        <dbReference type="Proteomes" id="UP000186040"/>
    </source>
</evidence>
<feature type="chain" id="PRO_5012367403" description="Mce-associated membrane protein" evidence="1">
    <location>
        <begin position="24"/>
        <end position="160"/>
    </location>
</feature>
<accession>A0A1Q9LN54</accession>
<dbReference type="EMBL" id="MKQR01000009">
    <property type="protein sequence ID" value="OLR93445.1"/>
    <property type="molecule type" value="Genomic_DNA"/>
</dbReference>
<comment type="caution">
    <text evidence="2">The sequence shown here is derived from an EMBL/GenBank/DDBJ whole genome shotgun (WGS) entry which is preliminary data.</text>
</comment>
<protein>
    <recommendedName>
        <fullName evidence="4">Mce-associated membrane protein</fullName>
    </recommendedName>
</protein>
<feature type="signal peptide" evidence="1">
    <location>
        <begin position="1"/>
        <end position="23"/>
    </location>
</feature>
<name>A0A1Q9LN54_9PSEU</name>
<dbReference type="STRING" id="1193682.BJP25_14135"/>
<evidence type="ECO:0000256" key="1">
    <source>
        <dbReference type="SAM" id="SignalP"/>
    </source>
</evidence>
<gene>
    <name evidence="2" type="ORF">BJP25_14135</name>
</gene>
<reference evidence="2 3" key="1">
    <citation type="submission" date="2016-10" db="EMBL/GenBank/DDBJ databases">
        <title>The Draft Genome Sequence of Actinokineospora bangkokensis 44EHWT reveals the biosynthetic pathway of antifungal compounds Thailandins with unusual extender unit butylmalonyl-CoA.</title>
        <authorList>
            <person name="Greule A."/>
            <person name="Intra B."/>
            <person name="Flemming S."/>
            <person name="Rommel M.G."/>
            <person name="Panbangred W."/>
            <person name="Bechthold A."/>
        </authorList>
    </citation>
    <scope>NUCLEOTIDE SEQUENCE [LARGE SCALE GENOMIC DNA]</scope>
    <source>
        <strain evidence="2 3">44EHW</strain>
    </source>
</reference>
<sequence length="160" mass="16504">MRGACLAVAVAAVALLCPTAATAQPMGGVNRALVDARGTAEVRRQVVAVSEALLSYSTGDVDGYRARVRELTAGSLSTQLGTLARQVGAAGGGVVQTTTVSRVAVRSLDARSASAVVFAERRTGRAGTDLVRSTPTRFTVALVRDEGVWKATGIDLYGVR</sequence>
<keyword evidence="3" id="KW-1185">Reference proteome</keyword>
<evidence type="ECO:0000313" key="2">
    <source>
        <dbReference type="EMBL" id="OLR93445.1"/>
    </source>
</evidence>
<keyword evidence="1" id="KW-0732">Signal</keyword>
<organism evidence="2 3">
    <name type="scientific">Actinokineospora bangkokensis</name>
    <dbReference type="NCBI Taxonomy" id="1193682"/>
    <lineage>
        <taxon>Bacteria</taxon>
        <taxon>Bacillati</taxon>
        <taxon>Actinomycetota</taxon>
        <taxon>Actinomycetes</taxon>
        <taxon>Pseudonocardiales</taxon>
        <taxon>Pseudonocardiaceae</taxon>
        <taxon>Actinokineospora</taxon>
    </lineage>
</organism>
<dbReference type="Proteomes" id="UP000186040">
    <property type="component" value="Unassembled WGS sequence"/>
</dbReference>